<name>A0A1W6EHB9_9CHLO</name>
<evidence type="ECO:0000256" key="1">
    <source>
        <dbReference type="ARBA" id="ARBA00009846"/>
    </source>
</evidence>
<evidence type="ECO:0000313" key="3">
    <source>
        <dbReference type="EMBL" id="ARK14799.1"/>
    </source>
</evidence>
<accession>A0A1W6EHB9</accession>
<proteinExistence type="inferred from homology"/>
<organism evidence="3">
    <name type="scientific">Neodangemannia microcystis</name>
    <dbReference type="NCBI Taxonomy" id="173495"/>
    <lineage>
        <taxon>Eukaryota</taxon>
        <taxon>Viridiplantae</taxon>
        <taxon>Chlorophyta</taxon>
        <taxon>core chlorophytes</taxon>
        <taxon>Ulvophyceae</taxon>
        <taxon>OUU clade</taxon>
        <taxon>Oltmannsiellopsidales</taxon>
        <taxon>Oltmannsiellopsidaceae</taxon>
        <taxon>Neodangemannia</taxon>
    </lineage>
</organism>
<keyword evidence="3" id="KW-0934">Plastid</keyword>
<feature type="transmembrane region" description="Helical" evidence="2">
    <location>
        <begin position="25"/>
        <end position="50"/>
    </location>
</feature>
<gene>
    <name evidence="3" type="primary">ycf20</name>
</gene>
<evidence type="ECO:0000256" key="2">
    <source>
        <dbReference type="SAM" id="Phobius"/>
    </source>
</evidence>
<comment type="similarity">
    <text evidence="1">Belongs to the ycf20 family.</text>
</comment>
<dbReference type="GeneID" id="32884340"/>
<geneLocation type="chloroplast" evidence="3"/>
<keyword evidence="2" id="KW-1133">Transmembrane helix</keyword>
<reference evidence="3" key="1">
    <citation type="journal article" date="2017" name="Sci. Rep.">
        <title>Divergent copies of the large inverted repeat in the chloroplast genomes of ulvophycean green algae.</title>
        <authorList>
            <person name="Turmel M."/>
            <person name="Otis C."/>
            <person name="Lemieux C."/>
        </authorList>
    </citation>
    <scope>NUCLEOTIDE SEQUENCE</scope>
</reference>
<dbReference type="AlphaFoldDB" id="A0A1W6EHB9"/>
<dbReference type="Pfam" id="PF04483">
    <property type="entry name" value="DUF565"/>
    <property type="match status" value="1"/>
</dbReference>
<dbReference type="RefSeq" id="YP_009367746.1">
    <property type="nucleotide sequence ID" value="NC_034713.1"/>
</dbReference>
<sequence>MIFDTRLKLLSDKGSKGFRNKFKFIFLKFTSSLFFLFLGFLIGNLFGTLVGFFREFLWDGFIIVSLLLFFEAISYCHYKFLIENNTFSNFPIKTSSSVLDSRNLKPRISFFKFLIKRLNYLKLGVLLGFFIDAFKVGS</sequence>
<dbReference type="EMBL" id="KY407660">
    <property type="protein sequence ID" value="ARK14799.1"/>
    <property type="molecule type" value="Genomic_DNA"/>
</dbReference>
<keyword evidence="3" id="KW-0150">Chloroplast</keyword>
<keyword evidence="2" id="KW-0812">Transmembrane</keyword>
<protein>
    <submittedName>
        <fullName evidence="3">Hypothetical chloroplast RF20</fullName>
    </submittedName>
</protein>
<keyword evidence="2" id="KW-0472">Membrane</keyword>
<dbReference type="InterPro" id="IPR007572">
    <property type="entry name" value="Uncharacterised_Ycf20"/>
</dbReference>
<feature type="transmembrane region" description="Helical" evidence="2">
    <location>
        <begin position="56"/>
        <end position="78"/>
    </location>
</feature>